<feature type="domain" description="Reverse transcriptase" evidence="2">
    <location>
        <begin position="230"/>
        <end position="499"/>
    </location>
</feature>
<keyword evidence="4" id="KW-1185">Reference proteome</keyword>
<reference evidence="3" key="2">
    <citation type="submission" date="2025-09" db="UniProtKB">
        <authorList>
            <consortium name="Ensembl"/>
        </authorList>
    </citation>
    <scope>IDENTIFICATION</scope>
</reference>
<evidence type="ECO:0000259" key="2">
    <source>
        <dbReference type="PROSITE" id="PS50878"/>
    </source>
</evidence>
<evidence type="ECO:0000313" key="3">
    <source>
        <dbReference type="Ensembl" id="ENSLBEP00000005964.1"/>
    </source>
</evidence>
<protein>
    <recommendedName>
        <fullName evidence="2">Reverse transcriptase domain-containing protein</fullName>
    </recommendedName>
</protein>
<name>A0A3Q3EFJ7_9LABR</name>
<dbReference type="InterPro" id="IPR043502">
    <property type="entry name" value="DNA/RNA_pol_sf"/>
</dbReference>
<organism evidence="3 4">
    <name type="scientific">Labrus bergylta</name>
    <name type="common">ballan wrasse</name>
    <dbReference type="NCBI Taxonomy" id="56723"/>
    <lineage>
        <taxon>Eukaryota</taxon>
        <taxon>Metazoa</taxon>
        <taxon>Chordata</taxon>
        <taxon>Craniata</taxon>
        <taxon>Vertebrata</taxon>
        <taxon>Euteleostomi</taxon>
        <taxon>Actinopterygii</taxon>
        <taxon>Neopterygii</taxon>
        <taxon>Teleostei</taxon>
        <taxon>Neoteleostei</taxon>
        <taxon>Acanthomorphata</taxon>
        <taxon>Eupercaria</taxon>
        <taxon>Labriformes</taxon>
        <taxon>Labridae</taxon>
        <taxon>Labrus</taxon>
    </lineage>
</organism>
<accession>A0A3Q3EFJ7</accession>
<dbReference type="SUPFAM" id="SSF56672">
    <property type="entry name" value="DNA/RNA polymerases"/>
    <property type="match status" value="1"/>
</dbReference>
<dbReference type="InterPro" id="IPR000477">
    <property type="entry name" value="RT_dom"/>
</dbReference>
<reference evidence="3" key="1">
    <citation type="submission" date="2025-08" db="UniProtKB">
        <authorList>
            <consortium name="Ensembl"/>
        </authorList>
    </citation>
    <scope>IDENTIFICATION</scope>
</reference>
<evidence type="ECO:0000256" key="1">
    <source>
        <dbReference type="SAM" id="MobiDB-lite"/>
    </source>
</evidence>
<feature type="compositionally biased region" description="Basic and acidic residues" evidence="1">
    <location>
        <begin position="1"/>
        <end position="32"/>
    </location>
</feature>
<dbReference type="InParanoid" id="A0A3Q3EFJ7"/>
<proteinExistence type="predicted"/>
<feature type="compositionally biased region" description="Basic residues" evidence="1">
    <location>
        <begin position="104"/>
        <end position="121"/>
    </location>
</feature>
<dbReference type="Pfam" id="PF00078">
    <property type="entry name" value="RVT_1"/>
    <property type="match status" value="1"/>
</dbReference>
<dbReference type="Proteomes" id="UP000261660">
    <property type="component" value="Unplaced"/>
</dbReference>
<dbReference type="GeneTree" id="ENSGT00400000024060"/>
<dbReference type="CDD" id="cd01650">
    <property type="entry name" value="RT_nLTR_like"/>
    <property type="match status" value="1"/>
</dbReference>
<dbReference type="Ensembl" id="ENSLBET00000006265.1">
    <property type="protein sequence ID" value="ENSLBEP00000005964.1"/>
    <property type="gene ID" value="ENSLBEG00000004576.1"/>
</dbReference>
<sequence length="814" mass="89673">GKKEEKEQVKREKNEREDRRRRRERTEGEGGERALQTGEGGERVKGGEGKISVLAPVLVQAGQSATTRRGFFSTNIRTINSYVGAIQRLLQRRSFRTPYMAVQRRTRRAKQRAGKGGRKGRACPLYKITQERLLADRSAAARWILDGMEKVACSIDKGVIVSAYKKVWGRFAALPAADNAPLQCSFSPAEVLRALKTMNSGSAPGPDRIQMMDLLKWNPMGVKLADLFNAIVLSGRLPACLRGSHTTLILKSSGGSIQRDIAKWQPITIGSVILRTLSSVLTSQLTEVCTLHPRQRGFIPTPGCSENVKNGGSLACVFIDLSNAFDLVCHAHLAEVLDKRGVDETLRNFITDSYKQCFTRIKSESGLTGKIRLHRGVKQGDSMSPLLFNLAIDPLFRLLEERGAGVTVKDLTVSSLAFVDDLVLLSDSWDGMSGNLAILNKFCQLSGLRVNLAKSHGFLIEKRGKTKISVNNCPPWCIAATPIHMVGVGKTVTYLGIQIKPLKGVARPDLRSKVLLILVVSAATLLPKLLELVKLTIGSSAGVDGGSGSDTFTVNPPPVSSSAWRHAEFDRWSKLSSQGFNVSVFRDDRISNAWLCSQAERLRFESETITALKLRSNVMPTLVSGTRGRPTAQNILSCRLCKSHRETMRHIVSSCPGLQKNRIRNHNNICELLANEATRRGWSVDREKRMTTPAGTVGVPDRLMRKGPLAIIADVAIGFEGSDETLSDLANCKFHKYRPFAKVVRGHYPILKRVRVQGFPIGARGKWHGPNGSLLGVLGLSKSQNTSFAKLLSKRVLLFTIDLIRTFFKIIRSK</sequence>
<dbReference type="AlphaFoldDB" id="A0A3Q3EFJ7"/>
<feature type="region of interest" description="Disordered" evidence="1">
    <location>
        <begin position="100"/>
        <end position="121"/>
    </location>
</feature>
<dbReference type="PROSITE" id="PS50878">
    <property type="entry name" value="RT_POL"/>
    <property type="match status" value="1"/>
</dbReference>
<evidence type="ECO:0000313" key="4">
    <source>
        <dbReference type="Proteomes" id="UP000261660"/>
    </source>
</evidence>
<dbReference type="PANTHER" id="PTHR19446">
    <property type="entry name" value="REVERSE TRANSCRIPTASES"/>
    <property type="match status" value="1"/>
</dbReference>
<feature type="region of interest" description="Disordered" evidence="1">
    <location>
        <begin position="1"/>
        <end position="46"/>
    </location>
</feature>
<dbReference type="STRING" id="56723.ENSLBEP00000005964"/>